<keyword evidence="2" id="KW-1185">Reference proteome</keyword>
<gene>
    <name evidence="1" type="ORF">NTEN_LOCUS12819</name>
</gene>
<organism evidence="1 2">
    <name type="scientific">Nesidiocoris tenuis</name>
    <dbReference type="NCBI Taxonomy" id="355587"/>
    <lineage>
        <taxon>Eukaryota</taxon>
        <taxon>Metazoa</taxon>
        <taxon>Ecdysozoa</taxon>
        <taxon>Arthropoda</taxon>
        <taxon>Hexapoda</taxon>
        <taxon>Insecta</taxon>
        <taxon>Pterygota</taxon>
        <taxon>Neoptera</taxon>
        <taxon>Paraneoptera</taxon>
        <taxon>Hemiptera</taxon>
        <taxon>Heteroptera</taxon>
        <taxon>Panheteroptera</taxon>
        <taxon>Cimicomorpha</taxon>
        <taxon>Miridae</taxon>
        <taxon>Dicyphina</taxon>
        <taxon>Nesidiocoris</taxon>
    </lineage>
</organism>
<dbReference type="EMBL" id="CADCXU010019142">
    <property type="protein sequence ID" value="CAB0007546.1"/>
    <property type="molecule type" value="Genomic_DNA"/>
</dbReference>
<accession>A0A6H5GUS1</accession>
<reference evidence="1 2" key="1">
    <citation type="submission" date="2020-02" db="EMBL/GenBank/DDBJ databases">
        <authorList>
            <person name="Ferguson B K."/>
        </authorList>
    </citation>
    <scope>NUCLEOTIDE SEQUENCE [LARGE SCALE GENOMIC DNA]</scope>
</reference>
<proteinExistence type="predicted"/>
<dbReference type="AlphaFoldDB" id="A0A6H5GUS1"/>
<evidence type="ECO:0000313" key="2">
    <source>
        <dbReference type="Proteomes" id="UP000479000"/>
    </source>
</evidence>
<dbReference type="Proteomes" id="UP000479000">
    <property type="component" value="Unassembled WGS sequence"/>
</dbReference>
<name>A0A6H5GUS1_9HEMI</name>
<sequence>MSRSCDSQSRRLRRVDSAPLYADLSIFLFTPRSCFHLDKFQGAHNLLMDHNLFNKS</sequence>
<evidence type="ECO:0000313" key="1">
    <source>
        <dbReference type="EMBL" id="CAB0007546.1"/>
    </source>
</evidence>
<protein>
    <submittedName>
        <fullName evidence="1">Uncharacterized protein</fullName>
    </submittedName>
</protein>